<sequence length="345" mass="40040">MHSLASMVKMNKVNNNDTYWDRLVERVFQGDGSQKQTNEQPETQEEKDYQWARQTNEHLMQVFSWDRFDKKEAKFRLNYRLSRKDSLLQRFNRQVWMKAAVILLALITGALLHAILPGKKQETSYSEVTVPLGQMSQIQLPDGSVVWLNSGSVFKYPTSFDQKKREVFIDGEAFMEVAHNPKKPFVVNAPSFAVEVLGTSFNVDAYATDSYSSVTLVEGKVLLHANQEKQSQILVPGQRASIRNGKIDKLTEVDTEFYTSWKDEKIVFRQESLEEIARKMERWYNVEIQFKDESLKKLEFSGTFLKNKPVSQVLKSLSIMNDQIDFVTENRINQKNIIYIVKKNN</sequence>
<dbReference type="GO" id="GO:0016989">
    <property type="term" value="F:sigma factor antagonist activity"/>
    <property type="evidence" value="ECO:0007669"/>
    <property type="project" value="TreeGrafter"/>
</dbReference>
<keyword evidence="5" id="KW-1185">Reference proteome</keyword>
<keyword evidence="1" id="KW-1133">Transmembrane helix</keyword>
<feature type="domain" description="Protein FecR C-terminal" evidence="3">
    <location>
        <begin position="265"/>
        <end position="331"/>
    </location>
</feature>
<keyword evidence="1" id="KW-0472">Membrane</keyword>
<dbReference type="Pfam" id="PF16344">
    <property type="entry name" value="FecR_C"/>
    <property type="match status" value="1"/>
</dbReference>
<comment type="caution">
    <text evidence="4">The sequence shown here is derived from an EMBL/GenBank/DDBJ whole genome shotgun (WGS) entry which is preliminary data.</text>
</comment>
<dbReference type="OrthoDB" id="1452822at2"/>
<dbReference type="Gene3D" id="2.60.120.1440">
    <property type="match status" value="1"/>
</dbReference>
<name>A0A399SZB1_9BACT</name>
<dbReference type="InterPro" id="IPR006860">
    <property type="entry name" value="FecR"/>
</dbReference>
<dbReference type="PANTHER" id="PTHR30273">
    <property type="entry name" value="PERIPLASMIC SIGNAL SENSOR AND SIGMA FACTOR ACTIVATOR FECR-RELATED"/>
    <property type="match status" value="1"/>
</dbReference>
<dbReference type="AlphaFoldDB" id="A0A399SZB1"/>
<accession>A0A399SZB1</accession>
<evidence type="ECO:0000259" key="2">
    <source>
        <dbReference type="Pfam" id="PF04773"/>
    </source>
</evidence>
<evidence type="ECO:0000313" key="4">
    <source>
        <dbReference type="EMBL" id="RIJ48134.1"/>
    </source>
</evidence>
<feature type="transmembrane region" description="Helical" evidence="1">
    <location>
        <begin position="95"/>
        <end position="116"/>
    </location>
</feature>
<dbReference type="InterPro" id="IPR032508">
    <property type="entry name" value="FecR_C"/>
</dbReference>
<dbReference type="PIRSF" id="PIRSF018266">
    <property type="entry name" value="FecR"/>
    <property type="match status" value="1"/>
</dbReference>
<evidence type="ECO:0000313" key="5">
    <source>
        <dbReference type="Proteomes" id="UP000265926"/>
    </source>
</evidence>
<dbReference type="Proteomes" id="UP000265926">
    <property type="component" value="Unassembled WGS sequence"/>
</dbReference>
<dbReference type="Gene3D" id="3.55.50.30">
    <property type="match status" value="1"/>
</dbReference>
<keyword evidence="1" id="KW-0812">Transmembrane</keyword>
<dbReference type="FunFam" id="2.60.120.1440:FF:000001">
    <property type="entry name" value="Putative anti-sigma factor"/>
    <property type="match status" value="1"/>
</dbReference>
<organism evidence="4 5">
    <name type="scientific">Maribellus luteus</name>
    <dbReference type="NCBI Taxonomy" id="2305463"/>
    <lineage>
        <taxon>Bacteria</taxon>
        <taxon>Pseudomonadati</taxon>
        <taxon>Bacteroidota</taxon>
        <taxon>Bacteroidia</taxon>
        <taxon>Marinilabiliales</taxon>
        <taxon>Prolixibacteraceae</taxon>
        <taxon>Maribellus</taxon>
    </lineage>
</organism>
<evidence type="ECO:0000256" key="1">
    <source>
        <dbReference type="SAM" id="Phobius"/>
    </source>
</evidence>
<dbReference type="Pfam" id="PF04773">
    <property type="entry name" value="FecR"/>
    <property type="match status" value="1"/>
</dbReference>
<dbReference type="InterPro" id="IPR012373">
    <property type="entry name" value="Ferrdict_sens_TM"/>
</dbReference>
<proteinExistence type="predicted"/>
<reference evidence="4 5" key="1">
    <citation type="submission" date="2018-08" db="EMBL/GenBank/DDBJ databases">
        <title>Pallidiluteibacterium maritimus gen. nov., sp. nov., isolated from coastal sediment.</title>
        <authorList>
            <person name="Zhou L.Y."/>
        </authorList>
    </citation>
    <scope>NUCLEOTIDE SEQUENCE [LARGE SCALE GENOMIC DNA]</scope>
    <source>
        <strain evidence="4 5">XSD2</strain>
    </source>
</reference>
<protein>
    <submittedName>
        <fullName evidence="4">DUF4974 domain-containing protein</fullName>
    </submittedName>
</protein>
<evidence type="ECO:0000259" key="3">
    <source>
        <dbReference type="Pfam" id="PF16344"/>
    </source>
</evidence>
<dbReference type="EMBL" id="QWGR01000005">
    <property type="protein sequence ID" value="RIJ48134.1"/>
    <property type="molecule type" value="Genomic_DNA"/>
</dbReference>
<dbReference type="PANTHER" id="PTHR30273:SF2">
    <property type="entry name" value="PROTEIN FECR"/>
    <property type="match status" value="1"/>
</dbReference>
<gene>
    <name evidence="4" type="ORF">D1614_10355</name>
</gene>
<feature type="domain" description="FecR protein" evidence="2">
    <location>
        <begin position="128"/>
        <end position="221"/>
    </location>
</feature>